<reference evidence="3" key="1">
    <citation type="submission" date="2009-12" db="EMBL/GenBank/DDBJ databases">
        <title>The Genome Sequence of Anolis carolinensis (Green Anole Lizard).</title>
        <authorList>
            <consortium name="The Genome Sequencing Platform"/>
            <person name="Di Palma F."/>
            <person name="Alfoldi J."/>
            <person name="Heiman D."/>
            <person name="Young S."/>
            <person name="Grabherr M."/>
            <person name="Johnson J."/>
            <person name="Lander E.S."/>
            <person name="Lindblad-Toh K."/>
        </authorList>
    </citation>
    <scope>NUCLEOTIDE SEQUENCE [LARGE SCALE GENOMIC DNA]</scope>
    <source>
        <strain evidence="3">JBL SC #1</strain>
    </source>
</reference>
<dbReference type="AlphaFoldDB" id="H9G7U5"/>
<keyword evidence="2" id="KW-0812">Transmembrane</keyword>
<keyword evidence="4" id="KW-1185">Reference proteome</keyword>
<proteinExistence type="predicted"/>
<accession>H9G7U5</accession>
<organism evidence="3 4">
    <name type="scientific">Anolis carolinensis</name>
    <name type="common">Green anole</name>
    <name type="synonym">American chameleon</name>
    <dbReference type="NCBI Taxonomy" id="28377"/>
    <lineage>
        <taxon>Eukaryota</taxon>
        <taxon>Metazoa</taxon>
        <taxon>Chordata</taxon>
        <taxon>Craniata</taxon>
        <taxon>Vertebrata</taxon>
        <taxon>Euteleostomi</taxon>
        <taxon>Lepidosauria</taxon>
        <taxon>Squamata</taxon>
        <taxon>Bifurcata</taxon>
        <taxon>Unidentata</taxon>
        <taxon>Episquamata</taxon>
        <taxon>Toxicofera</taxon>
        <taxon>Iguania</taxon>
        <taxon>Dactyloidae</taxon>
        <taxon>Anolis</taxon>
    </lineage>
</organism>
<keyword evidence="2" id="KW-1133">Transmembrane helix</keyword>
<reference evidence="3" key="2">
    <citation type="submission" date="2025-08" db="UniProtKB">
        <authorList>
            <consortium name="Ensembl"/>
        </authorList>
    </citation>
    <scope>IDENTIFICATION</scope>
</reference>
<dbReference type="HOGENOM" id="CLU_034892_0_0_1"/>
<evidence type="ECO:0000256" key="1">
    <source>
        <dbReference type="SAM" id="MobiDB-lite"/>
    </source>
</evidence>
<evidence type="ECO:0000313" key="3">
    <source>
        <dbReference type="Ensembl" id="ENSACAP00000003548.4"/>
    </source>
</evidence>
<dbReference type="InParanoid" id="H9G7U5"/>
<feature type="transmembrane region" description="Helical" evidence="2">
    <location>
        <begin position="307"/>
        <end position="327"/>
    </location>
</feature>
<dbReference type="STRING" id="28377.ENSACAP00000003548"/>
<dbReference type="eggNOG" id="KOG0800">
    <property type="taxonomic scope" value="Eukaryota"/>
</dbReference>
<feature type="transmembrane region" description="Helical" evidence="2">
    <location>
        <begin position="232"/>
        <end position="252"/>
    </location>
</feature>
<dbReference type="Bgee" id="ENSACAG00000003615">
    <property type="expression patterns" value="Expressed in skeletal muscle tissue and 11 other cell types or tissues"/>
</dbReference>
<protein>
    <submittedName>
        <fullName evidence="3">Uncharacterized protein</fullName>
    </submittedName>
</protein>
<dbReference type="GeneTree" id="ENSGT00940000157113"/>
<name>H9G7U5_ANOCA</name>
<evidence type="ECO:0000313" key="4">
    <source>
        <dbReference type="Proteomes" id="UP000001646"/>
    </source>
</evidence>
<feature type="compositionally biased region" description="Low complexity" evidence="1">
    <location>
        <begin position="70"/>
        <end position="93"/>
    </location>
</feature>
<sequence length="334" mass="37229">MGVWRRQRLPVLTSALPPLARMWTSSSSPCRRATASSPSGSSTRTLSSRPSGPTPSRRTTGTPRTGGSGSTSPGTAMGPGSPGHASPHGGPPACTRGFPTLEGIIQQLVNGIIAPTTIPNLGVGPWGVLHSNPMDYAWGANGLDAIITQLLNQFENTGPPPADKEKIQALPTIHITEEHVGESWACCYFCCCCYCIYSSISPFFKTEKAPFSLYSGEGPGWLIFGSAYTREYMVHLLFFSIIIGIITFIIFLYYCCYYYIYFTLFLLLLLIHLLFHSDLIIIFIILLYLLHVLFSCIYYYYYYMYYFTLLLLLLLLLLKGYISTFTLKKMRIMI</sequence>
<dbReference type="Ensembl" id="ENSACAT00000003636.4">
    <property type="protein sequence ID" value="ENSACAP00000003548.4"/>
    <property type="gene ID" value="ENSACAG00000003615.4"/>
</dbReference>
<dbReference type="Proteomes" id="UP000001646">
    <property type="component" value="Unplaced"/>
</dbReference>
<reference evidence="3" key="3">
    <citation type="submission" date="2025-09" db="UniProtKB">
        <authorList>
            <consortium name="Ensembl"/>
        </authorList>
    </citation>
    <scope>IDENTIFICATION</scope>
</reference>
<feature type="compositionally biased region" description="Low complexity" evidence="1">
    <location>
        <begin position="31"/>
        <end position="63"/>
    </location>
</feature>
<feature type="region of interest" description="Disordered" evidence="1">
    <location>
        <begin position="21"/>
        <end position="97"/>
    </location>
</feature>
<feature type="transmembrane region" description="Helical" evidence="2">
    <location>
        <begin position="280"/>
        <end position="301"/>
    </location>
</feature>
<feature type="transmembrane region" description="Helical" evidence="2">
    <location>
        <begin position="258"/>
        <end position="275"/>
    </location>
</feature>
<keyword evidence="2" id="KW-0472">Membrane</keyword>
<evidence type="ECO:0000256" key="2">
    <source>
        <dbReference type="SAM" id="Phobius"/>
    </source>
</evidence>